<feature type="region of interest" description="Disordered" evidence="1">
    <location>
        <begin position="160"/>
        <end position="389"/>
    </location>
</feature>
<feature type="compositionally biased region" description="Basic and acidic residues" evidence="1">
    <location>
        <begin position="236"/>
        <end position="251"/>
    </location>
</feature>
<feature type="region of interest" description="Disordered" evidence="1">
    <location>
        <begin position="1"/>
        <end position="48"/>
    </location>
</feature>
<dbReference type="Pfam" id="PF17270">
    <property type="entry name" value="DUF5336"/>
    <property type="match status" value="1"/>
</dbReference>
<evidence type="ECO:0000313" key="3">
    <source>
        <dbReference type="EMBL" id="MCO1654886.1"/>
    </source>
</evidence>
<comment type="caution">
    <text evidence="3">The sequence shown here is derived from an EMBL/GenBank/DDBJ whole genome shotgun (WGS) entry which is preliminary data.</text>
</comment>
<feature type="compositionally biased region" description="Gly residues" evidence="1">
    <location>
        <begin position="221"/>
        <end position="231"/>
    </location>
</feature>
<feature type="transmembrane region" description="Helical" evidence="2">
    <location>
        <begin position="76"/>
        <end position="97"/>
    </location>
</feature>
<keyword evidence="4" id="KW-1185">Reference proteome</keyword>
<organism evidence="3 4">
    <name type="scientific">Pseudonocardia humida</name>
    <dbReference type="NCBI Taxonomy" id="2800819"/>
    <lineage>
        <taxon>Bacteria</taxon>
        <taxon>Bacillati</taxon>
        <taxon>Actinomycetota</taxon>
        <taxon>Actinomycetes</taxon>
        <taxon>Pseudonocardiales</taxon>
        <taxon>Pseudonocardiaceae</taxon>
        <taxon>Pseudonocardia</taxon>
    </lineage>
</organism>
<keyword evidence="2" id="KW-1133">Transmembrane helix</keyword>
<evidence type="ECO:0000256" key="2">
    <source>
        <dbReference type="SAM" id="Phobius"/>
    </source>
</evidence>
<dbReference type="InterPro" id="IPR035166">
    <property type="entry name" value="DUF5336"/>
</dbReference>
<protein>
    <submittedName>
        <fullName evidence="3">DUF5336 domain-containing protein</fullName>
    </submittedName>
</protein>
<feature type="compositionally biased region" description="Pro residues" evidence="1">
    <location>
        <begin position="169"/>
        <end position="183"/>
    </location>
</feature>
<accession>A0ABT0ZVW6</accession>
<feature type="transmembrane region" description="Helical" evidence="2">
    <location>
        <begin position="104"/>
        <end position="123"/>
    </location>
</feature>
<feature type="compositionally biased region" description="Pro residues" evidence="1">
    <location>
        <begin position="1"/>
        <end position="39"/>
    </location>
</feature>
<keyword evidence="2" id="KW-0812">Transmembrane</keyword>
<feature type="compositionally biased region" description="Low complexity" evidence="1">
    <location>
        <begin position="184"/>
        <end position="193"/>
    </location>
</feature>
<feature type="transmembrane region" description="Helical" evidence="2">
    <location>
        <begin position="51"/>
        <end position="70"/>
    </location>
</feature>
<proteinExistence type="predicted"/>
<keyword evidence="2" id="KW-0472">Membrane</keyword>
<dbReference type="Proteomes" id="UP001165283">
    <property type="component" value="Unassembled WGS sequence"/>
</dbReference>
<gene>
    <name evidence="3" type="ORF">KDL28_07425</name>
</gene>
<dbReference type="EMBL" id="JAGSOV010000015">
    <property type="protein sequence ID" value="MCO1654886.1"/>
    <property type="molecule type" value="Genomic_DNA"/>
</dbReference>
<reference evidence="3" key="1">
    <citation type="submission" date="2021-04" db="EMBL/GenBank/DDBJ databases">
        <title>Pseudonocardia sp. nov., isolated from sandy soil of mangrove forest.</title>
        <authorList>
            <person name="Zan Z."/>
            <person name="Huang R."/>
            <person name="Liu W."/>
        </authorList>
    </citation>
    <scope>NUCLEOTIDE SEQUENCE</scope>
    <source>
        <strain evidence="3">S2-4</strain>
    </source>
</reference>
<dbReference type="RefSeq" id="WP_252436597.1">
    <property type="nucleotide sequence ID" value="NZ_JAGSOV010000015.1"/>
</dbReference>
<feature type="transmembrane region" description="Helical" evidence="2">
    <location>
        <begin position="129"/>
        <end position="151"/>
    </location>
</feature>
<feature type="compositionally biased region" description="Pro residues" evidence="1">
    <location>
        <begin position="194"/>
        <end position="204"/>
    </location>
</feature>
<sequence length="389" mass="38772">MTQGPGGPPSFGPPPHQLPPPGPAGPPHQPNQPGPPRPRPTGDGPTGPARLLALGAAGAALVIYLLGFFANENGLLGTLSFSPLLVGGGLLAGASVLPKAGRVLLPGAIIALTGVLLLLQLVASGGAPGIVVFMLILGIVEAGAAIAAFLMDAGVVSAPARGSGGGPRQPQPQHPGYGPPPGYAPQGYGAPPGAYGPPSSPAMPPAFGAQQGGATPPPSQGGWGQGPGPIGGAHEAGARPDSDRTEPREDTSATSATTAIPIVTGGDRKPRPTDETNFFDDSAFGSTTTNRPAPEPPAESRSATAAMPAVGSDRPVDRGPADETSTYGGEGGMFAESTPRTLTPEPADDAGGGGRHEQPVDGERNERNGVPPNEQTWFMPPGDRPNPNQ</sequence>
<feature type="compositionally biased region" description="Basic and acidic residues" evidence="1">
    <location>
        <begin position="354"/>
        <end position="367"/>
    </location>
</feature>
<evidence type="ECO:0000313" key="4">
    <source>
        <dbReference type="Proteomes" id="UP001165283"/>
    </source>
</evidence>
<name>A0ABT0ZVW6_9PSEU</name>
<evidence type="ECO:0000256" key="1">
    <source>
        <dbReference type="SAM" id="MobiDB-lite"/>
    </source>
</evidence>